<dbReference type="NCBIfam" id="TIGR00756">
    <property type="entry name" value="PPR"/>
    <property type="match status" value="3"/>
</dbReference>
<dbReference type="PANTHER" id="PTHR47936">
    <property type="entry name" value="PPR_LONG DOMAIN-CONTAINING PROTEIN"/>
    <property type="match status" value="1"/>
</dbReference>
<dbReference type="GO" id="GO:0010019">
    <property type="term" value="P:chloroplast-nucleus signaling pathway"/>
    <property type="evidence" value="ECO:0007669"/>
    <property type="project" value="TreeGrafter"/>
</dbReference>
<dbReference type="Gene3D" id="1.25.40.10">
    <property type="entry name" value="Tetratricopeptide repeat domain"/>
    <property type="match status" value="3"/>
</dbReference>
<dbReference type="InterPro" id="IPR011990">
    <property type="entry name" value="TPR-like_helical_dom_sf"/>
</dbReference>
<evidence type="ECO:0008006" key="6">
    <source>
        <dbReference type="Google" id="ProtNLM"/>
    </source>
</evidence>
<dbReference type="SUPFAM" id="SSF81901">
    <property type="entry name" value="HCP-like"/>
    <property type="match status" value="1"/>
</dbReference>
<dbReference type="AlphaFoldDB" id="A0A5P1E366"/>
<dbReference type="GO" id="GO:0031930">
    <property type="term" value="P:mitochondria-nucleus signaling pathway"/>
    <property type="evidence" value="ECO:0007669"/>
    <property type="project" value="TreeGrafter"/>
</dbReference>
<protein>
    <recommendedName>
        <fullName evidence="6">Pentacotripeptide-repeat region of PRORP domain-containing protein</fullName>
    </recommendedName>
</protein>
<keyword evidence="5" id="KW-1185">Reference proteome</keyword>
<dbReference type="PANTHER" id="PTHR47936:SF1">
    <property type="entry name" value="PENTATRICOPEPTIDE REPEAT-CONTAINING PROTEIN GUN1, CHLOROPLASTIC"/>
    <property type="match status" value="1"/>
</dbReference>
<dbReference type="EMBL" id="CM007390">
    <property type="protein sequence ID" value="ONK57092.1"/>
    <property type="molecule type" value="Genomic_DNA"/>
</dbReference>
<dbReference type="OrthoDB" id="185373at2759"/>
<dbReference type="InterPro" id="IPR002885">
    <property type="entry name" value="PPR_rpt"/>
</dbReference>
<evidence type="ECO:0000313" key="5">
    <source>
        <dbReference type="Proteomes" id="UP000243459"/>
    </source>
</evidence>
<dbReference type="Pfam" id="PF01535">
    <property type="entry name" value="PPR"/>
    <property type="match status" value="2"/>
</dbReference>
<evidence type="ECO:0000256" key="1">
    <source>
        <dbReference type="ARBA" id="ARBA00007626"/>
    </source>
</evidence>
<gene>
    <name evidence="4" type="ORF">A4U43_C10F16530</name>
</gene>
<keyword evidence="2" id="KW-0677">Repeat</keyword>
<accession>A0A5P1E366</accession>
<name>A0A5P1E366_ASPOF</name>
<feature type="repeat" description="PPR" evidence="3">
    <location>
        <begin position="84"/>
        <end position="118"/>
    </location>
</feature>
<comment type="similarity">
    <text evidence="1">Belongs to the PPR family. P subfamily.</text>
</comment>
<sequence>MIDEMRKRKIKPNSTTFTNAISGFYREQKLEDVDKVLVLMKEYGLNPGSNSVYNVRIEGLCKLKRTREAKDLYREMLLKGMKPNWVTYNHLIVGFCKEGMLEEAKRVYEEMGKKRVVPGEGGCYFSLIHYLCQGGDFEAALGVFKDAMRKNWMPGFKTMKMLVNGLVKIGKVEEGKEIVEKIKEKFPTKAEMWKEVEESFPKQ</sequence>
<dbReference type="Gramene" id="ONK57092">
    <property type="protein sequence ID" value="ONK57092"/>
    <property type="gene ID" value="A4U43_C10F16530"/>
</dbReference>
<proteinExistence type="inferred from homology"/>
<dbReference type="GO" id="GO:0009507">
    <property type="term" value="C:chloroplast"/>
    <property type="evidence" value="ECO:0007669"/>
    <property type="project" value="TreeGrafter"/>
</dbReference>
<reference evidence="5" key="1">
    <citation type="journal article" date="2017" name="Nat. Commun.">
        <title>The asparagus genome sheds light on the origin and evolution of a young Y chromosome.</title>
        <authorList>
            <person name="Harkess A."/>
            <person name="Zhou J."/>
            <person name="Xu C."/>
            <person name="Bowers J.E."/>
            <person name="Van der Hulst R."/>
            <person name="Ayyampalayam S."/>
            <person name="Mercati F."/>
            <person name="Riccardi P."/>
            <person name="McKain M.R."/>
            <person name="Kakrana A."/>
            <person name="Tang H."/>
            <person name="Ray J."/>
            <person name="Groenendijk J."/>
            <person name="Arikit S."/>
            <person name="Mathioni S.M."/>
            <person name="Nakano M."/>
            <person name="Shan H."/>
            <person name="Telgmann-Rauber A."/>
            <person name="Kanno A."/>
            <person name="Yue Z."/>
            <person name="Chen H."/>
            <person name="Li W."/>
            <person name="Chen Y."/>
            <person name="Xu X."/>
            <person name="Zhang Y."/>
            <person name="Luo S."/>
            <person name="Chen H."/>
            <person name="Gao J."/>
            <person name="Mao Z."/>
            <person name="Pires J.C."/>
            <person name="Luo M."/>
            <person name="Kudrna D."/>
            <person name="Wing R.A."/>
            <person name="Meyers B.C."/>
            <person name="Yi K."/>
            <person name="Kong H."/>
            <person name="Lavrijsen P."/>
            <person name="Sunseri F."/>
            <person name="Falavigna A."/>
            <person name="Ye Y."/>
            <person name="Leebens-Mack J.H."/>
            <person name="Chen G."/>
        </authorList>
    </citation>
    <scope>NUCLEOTIDE SEQUENCE [LARGE SCALE GENOMIC DNA]</scope>
    <source>
        <strain evidence="5">cv. DH0086</strain>
    </source>
</reference>
<feature type="repeat" description="PPR" evidence="3">
    <location>
        <begin position="120"/>
        <end position="154"/>
    </location>
</feature>
<dbReference type="OMA" id="DGMKPNA"/>
<feature type="repeat" description="PPR" evidence="3">
    <location>
        <begin position="13"/>
        <end position="47"/>
    </location>
</feature>
<evidence type="ECO:0000256" key="3">
    <source>
        <dbReference type="PROSITE-ProRule" id="PRU00708"/>
    </source>
</evidence>
<feature type="repeat" description="PPR" evidence="3">
    <location>
        <begin position="49"/>
        <end position="83"/>
    </location>
</feature>
<dbReference type="PROSITE" id="PS51375">
    <property type="entry name" value="PPR"/>
    <property type="match status" value="4"/>
</dbReference>
<evidence type="ECO:0000313" key="4">
    <source>
        <dbReference type="EMBL" id="ONK57092.1"/>
    </source>
</evidence>
<evidence type="ECO:0000256" key="2">
    <source>
        <dbReference type="ARBA" id="ARBA00022737"/>
    </source>
</evidence>
<dbReference type="Pfam" id="PF13812">
    <property type="entry name" value="PPR_3"/>
    <property type="match status" value="1"/>
</dbReference>
<dbReference type="Proteomes" id="UP000243459">
    <property type="component" value="Chromosome 10"/>
</dbReference>
<dbReference type="Pfam" id="PF12854">
    <property type="entry name" value="PPR_1"/>
    <property type="match status" value="1"/>
</dbReference>
<organism evidence="4 5">
    <name type="scientific">Asparagus officinalis</name>
    <name type="common">Garden asparagus</name>
    <dbReference type="NCBI Taxonomy" id="4686"/>
    <lineage>
        <taxon>Eukaryota</taxon>
        <taxon>Viridiplantae</taxon>
        <taxon>Streptophyta</taxon>
        <taxon>Embryophyta</taxon>
        <taxon>Tracheophyta</taxon>
        <taxon>Spermatophyta</taxon>
        <taxon>Magnoliopsida</taxon>
        <taxon>Liliopsida</taxon>
        <taxon>Asparagales</taxon>
        <taxon>Asparagaceae</taxon>
        <taxon>Asparagoideae</taxon>
        <taxon>Asparagus</taxon>
    </lineage>
</organism>